<dbReference type="PRINTS" id="PR00778">
    <property type="entry name" value="HTHARSR"/>
</dbReference>
<dbReference type="PANTHER" id="PTHR43132:SF6">
    <property type="entry name" value="HTH-TYPE TRANSCRIPTIONAL REPRESSOR CZRA"/>
    <property type="match status" value="1"/>
</dbReference>
<evidence type="ECO:0000256" key="3">
    <source>
        <dbReference type="ARBA" id="ARBA00023163"/>
    </source>
</evidence>
<dbReference type="NCBIfam" id="NF033788">
    <property type="entry name" value="HTH_metalloreg"/>
    <property type="match status" value="1"/>
</dbReference>
<dbReference type="RefSeq" id="WP_246240512.1">
    <property type="nucleotide sequence ID" value="NZ_AP022610.1"/>
</dbReference>
<dbReference type="CDD" id="cd00090">
    <property type="entry name" value="HTH_ARSR"/>
    <property type="match status" value="1"/>
</dbReference>
<dbReference type="InterPro" id="IPR051011">
    <property type="entry name" value="Metal_resp_trans_reg"/>
</dbReference>
<dbReference type="GO" id="GO:0003677">
    <property type="term" value="F:DNA binding"/>
    <property type="evidence" value="ECO:0007669"/>
    <property type="project" value="UniProtKB-KW"/>
</dbReference>
<dbReference type="PROSITE" id="PS50987">
    <property type="entry name" value="HTH_ARSR_2"/>
    <property type="match status" value="1"/>
</dbReference>
<evidence type="ECO:0000256" key="2">
    <source>
        <dbReference type="ARBA" id="ARBA00023125"/>
    </source>
</evidence>
<dbReference type="SUPFAM" id="SSF46785">
    <property type="entry name" value="Winged helix' DNA-binding domain"/>
    <property type="match status" value="1"/>
</dbReference>
<proteinExistence type="predicted"/>
<evidence type="ECO:0000313" key="5">
    <source>
        <dbReference type="EMBL" id="BBZ27576.1"/>
    </source>
</evidence>
<keyword evidence="1" id="KW-0805">Transcription regulation</keyword>
<dbReference type="InterPro" id="IPR011991">
    <property type="entry name" value="ArsR-like_HTH"/>
</dbReference>
<reference evidence="5 6" key="1">
    <citation type="journal article" date="2019" name="Emerg. Microbes Infect.">
        <title>Comprehensive subspecies identification of 175 nontuberculous mycobacteria species based on 7547 genomic profiles.</title>
        <authorList>
            <person name="Matsumoto Y."/>
            <person name="Kinjo T."/>
            <person name="Motooka D."/>
            <person name="Nabeya D."/>
            <person name="Jung N."/>
            <person name="Uechi K."/>
            <person name="Horii T."/>
            <person name="Iida T."/>
            <person name="Fujita J."/>
            <person name="Nakamura S."/>
        </authorList>
    </citation>
    <scope>NUCLEOTIDE SEQUENCE [LARGE SCALE GENOMIC DNA]</scope>
    <source>
        <strain evidence="5 6">JCM 13574</strain>
    </source>
</reference>
<dbReference type="Gene3D" id="1.10.10.10">
    <property type="entry name" value="Winged helix-like DNA-binding domain superfamily/Winged helix DNA-binding domain"/>
    <property type="match status" value="1"/>
</dbReference>
<accession>A0A7I7XD85</accession>
<evidence type="ECO:0000313" key="6">
    <source>
        <dbReference type="Proteomes" id="UP000466517"/>
    </source>
</evidence>
<dbReference type="Proteomes" id="UP000466517">
    <property type="component" value="Chromosome"/>
</dbReference>
<organism evidence="5 6">
    <name type="scientific">Mycolicibacterium madagascariense</name>
    <dbReference type="NCBI Taxonomy" id="212765"/>
    <lineage>
        <taxon>Bacteria</taxon>
        <taxon>Bacillati</taxon>
        <taxon>Actinomycetota</taxon>
        <taxon>Actinomycetes</taxon>
        <taxon>Mycobacteriales</taxon>
        <taxon>Mycobacteriaceae</taxon>
        <taxon>Mycolicibacterium</taxon>
    </lineage>
</organism>
<keyword evidence="2" id="KW-0238">DNA-binding</keyword>
<keyword evidence="6" id="KW-1185">Reference proteome</keyword>
<dbReference type="InterPro" id="IPR001845">
    <property type="entry name" value="HTH_ArsR_DNA-bd_dom"/>
</dbReference>
<name>A0A7I7XD85_9MYCO</name>
<evidence type="ECO:0000256" key="1">
    <source>
        <dbReference type="ARBA" id="ARBA00023015"/>
    </source>
</evidence>
<dbReference type="InterPro" id="IPR036388">
    <property type="entry name" value="WH-like_DNA-bd_sf"/>
</dbReference>
<feature type="domain" description="HTH arsR-type" evidence="4">
    <location>
        <begin position="14"/>
        <end position="108"/>
    </location>
</feature>
<sequence length="117" mass="12655">MPPARAGNASAQALGPELLQDSSSMFAMLATPVRVHILWLLAHGGQDVGTLAENTGQTLATVSHHLGKLKLAGLVRDQRDGKRRIYVAADPDVVELVVGVIQRKLADQKRSSRRRRA</sequence>
<dbReference type="GO" id="GO:0003700">
    <property type="term" value="F:DNA-binding transcription factor activity"/>
    <property type="evidence" value="ECO:0007669"/>
    <property type="project" value="InterPro"/>
</dbReference>
<dbReference type="EMBL" id="AP022610">
    <property type="protein sequence ID" value="BBZ27576.1"/>
    <property type="molecule type" value="Genomic_DNA"/>
</dbReference>
<dbReference type="Pfam" id="PF01022">
    <property type="entry name" value="HTH_5"/>
    <property type="match status" value="1"/>
</dbReference>
<dbReference type="SMART" id="SM00418">
    <property type="entry name" value="HTH_ARSR"/>
    <property type="match status" value="1"/>
</dbReference>
<protein>
    <submittedName>
        <fullName evidence="5">Transcriptional regulator</fullName>
    </submittedName>
</protein>
<dbReference type="PANTHER" id="PTHR43132">
    <property type="entry name" value="ARSENICAL RESISTANCE OPERON REPRESSOR ARSR-RELATED"/>
    <property type="match status" value="1"/>
</dbReference>
<keyword evidence="3" id="KW-0804">Transcription</keyword>
<gene>
    <name evidence="5" type="ORF">MMAD_18710</name>
</gene>
<dbReference type="InterPro" id="IPR036390">
    <property type="entry name" value="WH_DNA-bd_sf"/>
</dbReference>
<evidence type="ECO:0000259" key="4">
    <source>
        <dbReference type="PROSITE" id="PS50987"/>
    </source>
</evidence>
<dbReference type="KEGG" id="mmag:MMAD_18710"/>
<dbReference type="AlphaFoldDB" id="A0A7I7XD85"/>